<feature type="region of interest" description="Disordered" evidence="5">
    <location>
        <begin position="205"/>
        <end position="273"/>
    </location>
</feature>
<keyword evidence="4" id="KW-0788">Thiol protease</keyword>
<dbReference type="InterPro" id="IPR003653">
    <property type="entry name" value="Peptidase_C48_C"/>
</dbReference>
<dbReference type="PANTHER" id="PTHR12606:SF141">
    <property type="entry name" value="GH15225P-RELATED"/>
    <property type="match status" value="1"/>
</dbReference>
<dbReference type="GO" id="GO:0060255">
    <property type="term" value="P:regulation of macromolecule metabolic process"/>
    <property type="evidence" value="ECO:0007669"/>
    <property type="project" value="UniProtKB-ARBA"/>
</dbReference>
<dbReference type="Pfam" id="PF02902">
    <property type="entry name" value="Peptidase_C48"/>
    <property type="match status" value="1"/>
</dbReference>
<name>A0AA39KSB7_9HYME</name>
<comment type="caution">
    <text evidence="7">The sequence shown here is derived from an EMBL/GenBank/DDBJ whole genome shotgun (WGS) entry which is preliminary data.</text>
</comment>
<reference evidence="7" key="2">
    <citation type="submission" date="2023-03" db="EMBL/GenBank/DDBJ databases">
        <authorList>
            <person name="Inwood S.N."/>
            <person name="Skelly J.G."/>
            <person name="Guhlin J."/>
            <person name="Harrop T.W.R."/>
            <person name="Goldson S.G."/>
            <person name="Dearden P.K."/>
        </authorList>
    </citation>
    <scope>NUCLEOTIDE SEQUENCE</scope>
    <source>
        <strain evidence="7">Irish</strain>
        <tissue evidence="7">Whole body</tissue>
    </source>
</reference>
<dbReference type="GO" id="GO:0005634">
    <property type="term" value="C:nucleus"/>
    <property type="evidence" value="ECO:0007669"/>
    <property type="project" value="TreeGrafter"/>
</dbReference>
<evidence type="ECO:0000256" key="4">
    <source>
        <dbReference type="ARBA" id="ARBA00022807"/>
    </source>
</evidence>
<comment type="similarity">
    <text evidence="1">Belongs to the peptidase C48 family.</text>
</comment>
<evidence type="ECO:0000313" key="8">
    <source>
        <dbReference type="Proteomes" id="UP001168990"/>
    </source>
</evidence>
<dbReference type="PROSITE" id="PS50600">
    <property type="entry name" value="ULP_PROTEASE"/>
    <property type="match status" value="1"/>
</dbReference>
<dbReference type="GO" id="GO:0080090">
    <property type="term" value="P:regulation of primary metabolic process"/>
    <property type="evidence" value="ECO:0007669"/>
    <property type="project" value="UniProtKB-ARBA"/>
</dbReference>
<dbReference type="GO" id="GO:0006508">
    <property type="term" value="P:proteolysis"/>
    <property type="evidence" value="ECO:0007669"/>
    <property type="project" value="UniProtKB-KW"/>
</dbReference>
<keyword evidence="8" id="KW-1185">Reference proteome</keyword>
<feature type="compositionally biased region" description="Basic and acidic residues" evidence="5">
    <location>
        <begin position="241"/>
        <end position="250"/>
    </location>
</feature>
<feature type="compositionally biased region" description="Polar residues" evidence="5">
    <location>
        <begin position="205"/>
        <end position="223"/>
    </location>
</feature>
<feature type="compositionally biased region" description="Polar residues" evidence="5">
    <location>
        <begin position="255"/>
        <end position="267"/>
    </location>
</feature>
<accession>A0AA39KSB7</accession>
<dbReference type="FunFam" id="3.40.395.10:FF:000001">
    <property type="entry name" value="Sentrin-specific protease 1"/>
    <property type="match status" value="1"/>
</dbReference>
<evidence type="ECO:0000256" key="5">
    <source>
        <dbReference type="SAM" id="MobiDB-lite"/>
    </source>
</evidence>
<dbReference type="GO" id="GO:0016929">
    <property type="term" value="F:deSUMOylase activity"/>
    <property type="evidence" value="ECO:0007669"/>
    <property type="project" value="TreeGrafter"/>
</dbReference>
<dbReference type="Gene3D" id="3.40.395.10">
    <property type="entry name" value="Adenoviral Proteinase, Chain A"/>
    <property type="match status" value="1"/>
</dbReference>
<evidence type="ECO:0000256" key="3">
    <source>
        <dbReference type="ARBA" id="ARBA00022801"/>
    </source>
</evidence>
<keyword evidence="2" id="KW-0645">Protease</keyword>
<sequence>MLNWISTLIKMLFEFLKKIFGMVDEGSRKRQLTEIDTNIISDCSSPAKRHRGNHIKMPNGKDIIEIEDDEDDDIIICDDKKFNQSQLKHRHTIAPSTSKQCSTFHCNHHTNCHHKTTSCTKHCGKKMSNFSGKSRLNSQCMSANSTKYSTLSRTYQLREKEQYSKLLQTYLPQRVQILNVNPEVRKKSSIPIETIDVESYELSKGSSGTSEAFFTPKTSTPTRWRTPLKKFPTTPIYSNDKPTDEIIKLDDTDESTPNKSQTGSSSGKKNDLSRIEKLVSRSTSLVSPTNTLRDKLSAKDVLKVDYIPRVAERYNERIEQRIKEAEELKKMTSILAKQNRLSREVALEVQLARSMRLSEAVLEEADYFQEAKLPELTPSMLKQVKNALIPRPPDQVLVQDFALRITRKDIHTLADLNWLNDEVINFYMNLLIARGGKNDFPSVYAMNTFFYPKLLSGGHASLKRWTRKVDIFAQDIVVVPIHLGMHWCMSIIDFRDKSIRYYDSMGGENIKCLVALRQYLVDEYRDKKKQSYDTKDWVLESMNDIPQQMNGSDCGVFSCTFAEYICANKKLTFTQDDMPYFRNKMVYEILNVKLL</sequence>
<evidence type="ECO:0000256" key="1">
    <source>
        <dbReference type="ARBA" id="ARBA00005234"/>
    </source>
</evidence>
<evidence type="ECO:0000259" key="6">
    <source>
        <dbReference type="PROSITE" id="PS50600"/>
    </source>
</evidence>
<dbReference type="Proteomes" id="UP001168990">
    <property type="component" value="Unassembled WGS sequence"/>
</dbReference>
<evidence type="ECO:0000256" key="2">
    <source>
        <dbReference type="ARBA" id="ARBA00022670"/>
    </source>
</evidence>
<gene>
    <name evidence="7" type="ORF">PV328_005301</name>
</gene>
<dbReference type="PANTHER" id="PTHR12606">
    <property type="entry name" value="SENTRIN/SUMO-SPECIFIC PROTEASE"/>
    <property type="match status" value="1"/>
</dbReference>
<reference evidence="7" key="1">
    <citation type="journal article" date="2023" name="bioRxiv">
        <title>Scaffold-level genome assemblies of two parasitoid biocontrol wasps reveal the parthenogenesis mechanism and an associated novel virus.</title>
        <authorList>
            <person name="Inwood S."/>
            <person name="Skelly J."/>
            <person name="Guhlin J."/>
            <person name="Harrop T."/>
            <person name="Goldson S."/>
            <person name="Dearden P."/>
        </authorList>
    </citation>
    <scope>NUCLEOTIDE SEQUENCE</scope>
    <source>
        <strain evidence="7">Irish</strain>
        <tissue evidence="7">Whole body</tissue>
    </source>
</reference>
<proteinExistence type="inferred from homology"/>
<protein>
    <recommendedName>
        <fullName evidence="6">Ubiquitin-like protease family profile domain-containing protein</fullName>
    </recommendedName>
</protein>
<dbReference type="SUPFAM" id="SSF54001">
    <property type="entry name" value="Cysteine proteinases"/>
    <property type="match status" value="1"/>
</dbReference>
<dbReference type="AlphaFoldDB" id="A0AA39KSB7"/>
<dbReference type="InterPro" id="IPR038765">
    <property type="entry name" value="Papain-like_cys_pep_sf"/>
</dbReference>
<dbReference type="EMBL" id="JAQQBS010000002">
    <property type="protein sequence ID" value="KAK0171912.1"/>
    <property type="molecule type" value="Genomic_DNA"/>
</dbReference>
<evidence type="ECO:0000313" key="7">
    <source>
        <dbReference type="EMBL" id="KAK0171912.1"/>
    </source>
</evidence>
<feature type="domain" description="Ubiquitin-like protease family profile" evidence="6">
    <location>
        <begin position="403"/>
        <end position="565"/>
    </location>
</feature>
<organism evidence="7 8">
    <name type="scientific">Microctonus aethiopoides</name>
    <dbReference type="NCBI Taxonomy" id="144406"/>
    <lineage>
        <taxon>Eukaryota</taxon>
        <taxon>Metazoa</taxon>
        <taxon>Ecdysozoa</taxon>
        <taxon>Arthropoda</taxon>
        <taxon>Hexapoda</taxon>
        <taxon>Insecta</taxon>
        <taxon>Pterygota</taxon>
        <taxon>Neoptera</taxon>
        <taxon>Endopterygota</taxon>
        <taxon>Hymenoptera</taxon>
        <taxon>Apocrita</taxon>
        <taxon>Ichneumonoidea</taxon>
        <taxon>Braconidae</taxon>
        <taxon>Euphorinae</taxon>
        <taxon>Microctonus</taxon>
    </lineage>
</organism>
<keyword evidence="3" id="KW-0378">Hydrolase</keyword>
<dbReference type="GO" id="GO:0016926">
    <property type="term" value="P:protein desumoylation"/>
    <property type="evidence" value="ECO:0007669"/>
    <property type="project" value="TreeGrafter"/>
</dbReference>